<keyword evidence="2" id="KW-0472">Membrane</keyword>
<keyword evidence="2" id="KW-1133">Transmembrane helix</keyword>
<accession>A0ABP6X5N5</accession>
<evidence type="ECO:0000256" key="2">
    <source>
        <dbReference type="SAM" id="Phobius"/>
    </source>
</evidence>
<dbReference type="EMBL" id="BAABAA010000003">
    <property type="protein sequence ID" value="GAA3560749.1"/>
    <property type="molecule type" value="Genomic_DNA"/>
</dbReference>
<reference evidence="4" key="1">
    <citation type="journal article" date="2019" name="Int. J. Syst. Evol. Microbiol.">
        <title>The Global Catalogue of Microorganisms (GCM) 10K type strain sequencing project: providing services to taxonomists for standard genome sequencing and annotation.</title>
        <authorList>
            <consortium name="The Broad Institute Genomics Platform"/>
            <consortium name="The Broad Institute Genome Sequencing Center for Infectious Disease"/>
            <person name="Wu L."/>
            <person name="Ma J."/>
        </authorList>
    </citation>
    <scope>NUCLEOTIDE SEQUENCE [LARGE SCALE GENOMIC DNA]</scope>
    <source>
        <strain evidence="4">JCM 16928</strain>
    </source>
</reference>
<gene>
    <name evidence="3" type="ORF">GCM10022235_31350</name>
</gene>
<evidence type="ECO:0000313" key="4">
    <source>
        <dbReference type="Proteomes" id="UP001501222"/>
    </source>
</evidence>
<proteinExistence type="predicted"/>
<comment type="caution">
    <text evidence="3">The sequence shown here is derived from an EMBL/GenBank/DDBJ whole genome shotgun (WGS) entry which is preliminary data.</text>
</comment>
<feature type="transmembrane region" description="Helical" evidence="2">
    <location>
        <begin position="223"/>
        <end position="243"/>
    </location>
</feature>
<feature type="compositionally biased region" description="Basic and acidic residues" evidence="1">
    <location>
        <begin position="15"/>
        <end position="24"/>
    </location>
</feature>
<sequence length="244" mass="27530">MTDEPAADGTASDKPTPRARLDRHQLPEEFTVEALRQIDIRDLIWLQEEAELTERQRESLDAGVEEIYGPVTEKMRKATAQLAEKLAGAVKFDLPKIPKIGIEIDPIGKDLRESFARIQARSELWQREDDHRAELRHLTSENVRRSSPQAMHAEQQRSLSELHGTFQEVALMMAKLVERTEQQHEAAVRQERAAERQKTTNWALAVVAAVSMAGTLATVDSLLMFWLALIGALVVAGVLWVIMH</sequence>
<evidence type="ECO:0000313" key="3">
    <source>
        <dbReference type="EMBL" id="GAA3560749.1"/>
    </source>
</evidence>
<dbReference type="Proteomes" id="UP001501222">
    <property type="component" value="Unassembled WGS sequence"/>
</dbReference>
<keyword evidence="4" id="KW-1185">Reference proteome</keyword>
<keyword evidence="2" id="KW-0812">Transmembrane</keyword>
<protein>
    <submittedName>
        <fullName evidence="3">Uncharacterized protein</fullName>
    </submittedName>
</protein>
<feature type="transmembrane region" description="Helical" evidence="2">
    <location>
        <begin position="199"/>
        <end position="217"/>
    </location>
</feature>
<name>A0ABP6X5N5_9ACTN</name>
<feature type="region of interest" description="Disordered" evidence="1">
    <location>
        <begin position="1"/>
        <end position="24"/>
    </location>
</feature>
<evidence type="ECO:0000256" key="1">
    <source>
        <dbReference type="SAM" id="MobiDB-lite"/>
    </source>
</evidence>
<dbReference type="RefSeq" id="WP_344841198.1">
    <property type="nucleotide sequence ID" value="NZ_BAABAA010000003.1"/>
</dbReference>
<organism evidence="3 4">
    <name type="scientific">Kribbella ginsengisoli</name>
    <dbReference type="NCBI Taxonomy" id="363865"/>
    <lineage>
        <taxon>Bacteria</taxon>
        <taxon>Bacillati</taxon>
        <taxon>Actinomycetota</taxon>
        <taxon>Actinomycetes</taxon>
        <taxon>Propionibacteriales</taxon>
        <taxon>Kribbellaceae</taxon>
        <taxon>Kribbella</taxon>
    </lineage>
</organism>